<dbReference type="EnsemblMetazoa" id="AEPI007560-RA">
    <property type="protein sequence ID" value="AEPI007560-PA"/>
    <property type="gene ID" value="AEPI007560"/>
</dbReference>
<accession>A0A182PKU3</accession>
<evidence type="ECO:0000313" key="3">
    <source>
        <dbReference type="Proteomes" id="UP000075885"/>
    </source>
</evidence>
<sequence length="417" mass="46416">MEPVRSNENNAGAAQVDPYQLREEEINAIATVIPTAVLPEDDNFGSQDADGARDFLQLCTGEELPPMSLRQSKTREMLISQFPTLPPVVPPIVDNFQELNLEAINTPLFKRPLGASTPCVQVAVPELQLPMPMADLQEFVPVEVVPENRTEESIPLVVPVSAESNAEPTGRPVVESSSSEEAVPVPVQRTRRPRREVALTQRLEPFESTPRATARPRRNFDIFSFPYRTVWNKTIQDVQSLLQEMYQQQQLRTHLQELSEVPVMREATTNQKVDSGFGQTTNERSRNLQLPMSTTETSNLADNRTDDKVIVALDEQLRDILNQQHAIVTSDLAMSVQPNHLESVDGKLAEASDGYQLPMVIGDTPVNIEADVMNKPSQTETAVSVLQETEKIASTSAVPVPDQQEQPTKRISRKRAD</sequence>
<reference evidence="2" key="2">
    <citation type="submission" date="2020-05" db="UniProtKB">
        <authorList>
            <consortium name="EnsemblMetazoa"/>
        </authorList>
    </citation>
    <scope>IDENTIFICATION</scope>
    <source>
        <strain evidence="2">Epiroticus2</strain>
    </source>
</reference>
<feature type="compositionally biased region" description="Low complexity" evidence="1">
    <location>
        <begin position="172"/>
        <end position="188"/>
    </location>
</feature>
<protein>
    <submittedName>
        <fullName evidence="2">Uncharacterized protein</fullName>
    </submittedName>
</protein>
<feature type="region of interest" description="Disordered" evidence="1">
    <location>
        <begin position="161"/>
        <end position="192"/>
    </location>
</feature>
<organism evidence="2 3">
    <name type="scientific">Anopheles epiroticus</name>
    <dbReference type="NCBI Taxonomy" id="199890"/>
    <lineage>
        <taxon>Eukaryota</taxon>
        <taxon>Metazoa</taxon>
        <taxon>Ecdysozoa</taxon>
        <taxon>Arthropoda</taxon>
        <taxon>Hexapoda</taxon>
        <taxon>Insecta</taxon>
        <taxon>Pterygota</taxon>
        <taxon>Neoptera</taxon>
        <taxon>Endopterygota</taxon>
        <taxon>Diptera</taxon>
        <taxon>Nematocera</taxon>
        <taxon>Culicoidea</taxon>
        <taxon>Culicidae</taxon>
        <taxon>Anophelinae</taxon>
        <taxon>Anopheles</taxon>
    </lineage>
</organism>
<feature type="region of interest" description="Disordered" evidence="1">
    <location>
        <begin position="393"/>
        <end position="417"/>
    </location>
</feature>
<evidence type="ECO:0000313" key="2">
    <source>
        <dbReference type="EnsemblMetazoa" id="AEPI007560-PA"/>
    </source>
</evidence>
<name>A0A182PKU3_9DIPT</name>
<dbReference type="AlphaFoldDB" id="A0A182PKU3"/>
<keyword evidence="3" id="KW-1185">Reference proteome</keyword>
<dbReference type="VEuPathDB" id="VectorBase:AEPI007560"/>
<reference evidence="3" key="1">
    <citation type="submission" date="2013-03" db="EMBL/GenBank/DDBJ databases">
        <title>The Genome Sequence of Anopheles epiroticus epiroticus2.</title>
        <authorList>
            <consortium name="The Broad Institute Genomics Platform"/>
            <person name="Neafsey D.E."/>
            <person name="Howell P."/>
            <person name="Walker B."/>
            <person name="Young S.K."/>
            <person name="Zeng Q."/>
            <person name="Gargeya S."/>
            <person name="Fitzgerald M."/>
            <person name="Haas B."/>
            <person name="Abouelleil A."/>
            <person name="Allen A.W."/>
            <person name="Alvarado L."/>
            <person name="Arachchi H.M."/>
            <person name="Berlin A.M."/>
            <person name="Chapman S.B."/>
            <person name="Gainer-Dewar J."/>
            <person name="Goldberg J."/>
            <person name="Griggs A."/>
            <person name="Gujja S."/>
            <person name="Hansen M."/>
            <person name="Howarth C."/>
            <person name="Imamovic A."/>
            <person name="Ireland A."/>
            <person name="Larimer J."/>
            <person name="McCowan C."/>
            <person name="Murphy C."/>
            <person name="Pearson M."/>
            <person name="Poon T.W."/>
            <person name="Priest M."/>
            <person name="Roberts A."/>
            <person name="Saif S."/>
            <person name="Shea T."/>
            <person name="Sisk P."/>
            <person name="Sykes S."/>
            <person name="Wortman J."/>
            <person name="Nusbaum C."/>
            <person name="Birren B."/>
        </authorList>
    </citation>
    <scope>NUCLEOTIDE SEQUENCE [LARGE SCALE GENOMIC DNA]</scope>
    <source>
        <strain evidence="3">Epiroticus2</strain>
    </source>
</reference>
<dbReference type="Proteomes" id="UP000075885">
    <property type="component" value="Unassembled WGS sequence"/>
</dbReference>
<proteinExistence type="predicted"/>
<evidence type="ECO:0000256" key="1">
    <source>
        <dbReference type="SAM" id="MobiDB-lite"/>
    </source>
</evidence>